<feature type="transmembrane region" description="Helical" evidence="6">
    <location>
        <begin position="167"/>
        <end position="187"/>
    </location>
</feature>
<feature type="transmembrane region" description="Helical" evidence="6">
    <location>
        <begin position="38"/>
        <end position="61"/>
    </location>
</feature>
<evidence type="ECO:0000256" key="4">
    <source>
        <dbReference type="ARBA" id="ARBA00023136"/>
    </source>
</evidence>
<sequence>MRLIEVQILYAVLITTVLTFGFTKLAILLFYKRIFQGALFKAACWIMIGFVFLWTVGFLFADMFQCIPISVNWTGWGNEDGKCIDVNRMMIAQAWSDVATNLIILLLPLGCIYELQMPFWKKIGVAAVFLLGALTVGFGIAKLAVYYNVFAALEGGSVDYTFLVTPFIYWPMIESGVGIIGACLPLMRPLVSGATSRGFMRNLRSFNGTTSERSGTFWEHDDNTALREEWNNSITTTKFGSASQVSTKMEGSISTMKWDTESLPPVDPNYH</sequence>
<dbReference type="PANTHER" id="PTHR33048:SF134">
    <property type="entry name" value="INTEGRAL MEMBRANE PROTEIN"/>
    <property type="match status" value="1"/>
</dbReference>
<evidence type="ECO:0000256" key="5">
    <source>
        <dbReference type="ARBA" id="ARBA00038359"/>
    </source>
</evidence>
<dbReference type="EMBL" id="CAJPDS010000127">
    <property type="protein sequence ID" value="CAF9939264.1"/>
    <property type="molecule type" value="Genomic_DNA"/>
</dbReference>
<keyword evidence="2 6" id="KW-0812">Transmembrane</keyword>
<feature type="transmembrane region" description="Helical" evidence="6">
    <location>
        <begin position="94"/>
        <end position="113"/>
    </location>
</feature>
<evidence type="ECO:0000313" key="9">
    <source>
        <dbReference type="Proteomes" id="UP000664521"/>
    </source>
</evidence>
<feature type="domain" description="Rhodopsin" evidence="7">
    <location>
        <begin position="8"/>
        <end position="192"/>
    </location>
</feature>
<feature type="transmembrane region" description="Helical" evidence="6">
    <location>
        <begin position="6"/>
        <end position="31"/>
    </location>
</feature>
<dbReference type="InterPro" id="IPR049326">
    <property type="entry name" value="Rhodopsin_dom_fungi"/>
</dbReference>
<name>A0A8H3J215_9LECA</name>
<evidence type="ECO:0000256" key="6">
    <source>
        <dbReference type="SAM" id="Phobius"/>
    </source>
</evidence>
<accession>A0A8H3J215</accession>
<keyword evidence="9" id="KW-1185">Reference proteome</keyword>
<evidence type="ECO:0000256" key="1">
    <source>
        <dbReference type="ARBA" id="ARBA00004141"/>
    </source>
</evidence>
<comment type="caution">
    <text evidence="8">The sequence shown here is derived from an EMBL/GenBank/DDBJ whole genome shotgun (WGS) entry which is preliminary data.</text>
</comment>
<gene>
    <name evidence="8" type="ORF">HETSPECPRED_001532</name>
</gene>
<proteinExistence type="inferred from homology"/>
<organism evidence="8 9">
    <name type="scientific">Heterodermia speciosa</name>
    <dbReference type="NCBI Taxonomy" id="116794"/>
    <lineage>
        <taxon>Eukaryota</taxon>
        <taxon>Fungi</taxon>
        <taxon>Dikarya</taxon>
        <taxon>Ascomycota</taxon>
        <taxon>Pezizomycotina</taxon>
        <taxon>Lecanoromycetes</taxon>
        <taxon>OSLEUM clade</taxon>
        <taxon>Lecanoromycetidae</taxon>
        <taxon>Caliciales</taxon>
        <taxon>Physciaceae</taxon>
        <taxon>Heterodermia</taxon>
    </lineage>
</organism>
<dbReference type="PANTHER" id="PTHR33048">
    <property type="entry name" value="PTH11-LIKE INTEGRAL MEMBRANE PROTEIN (AFU_ORTHOLOGUE AFUA_5G11245)"/>
    <property type="match status" value="1"/>
</dbReference>
<protein>
    <recommendedName>
        <fullName evidence="7">Rhodopsin domain-containing protein</fullName>
    </recommendedName>
</protein>
<dbReference type="Pfam" id="PF20684">
    <property type="entry name" value="Fung_rhodopsin"/>
    <property type="match status" value="1"/>
</dbReference>
<evidence type="ECO:0000313" key="8">
    <source>
        <dbReference type="EMBL" id="CAF9939264.1"/>
    </source>
</evidence>
<dbReference type="AlphaFoldDB" id="A0A8H3J215"/>
<dbReference type="InterPro" id="IPR052337">
    <property type="entry name" value="SAT4-like"/>
</dbReference>
<evidence type="ECO:0000256" key="3">
    <source>
        <dbReference type="ARBA" id="ARBA00022989"/>
    </source>
</evidence>
<dbReference type="OrthoDB" id="5391602at2759"/>
<evidence type="ECO:0000259" key="7">
    <source>
        <dbReference type="Pfam" id="PF20684"/>
    </source>
</evidence>
<comment type="similarity">
    <text evidence="5">Belongs to the SAT4 family.</text>
</comment>
<feature type="transmembrane region" description="Helical" evidence="6">
    <location>
        <begin position="125"/>
        <end position="147"/>
    </location>
</feature>
<reference evidence="8" key="1">
    <citation type="submission" date="2021-03" db="EMBL/GenBank/DDBJ databases">
        <authorList>
            <person name="Tagirdzhanova G."/>
        </authorList>
    </citation>
    <scope>NUCLEOTIDE SEQUENCE</scope>
</reference>
<dbReference type="Proteomes" id="UP000664521">
    <property type="component" value="Unassembled WGS sequence"/>
</dbReference>
<dbReference type="GO" id="GO:0016020">
    <property type="term" value="C:membrane"/>
    <property type="evidence" value="ECO:0007669"/>
    <property type="project" value="UniProtKB-SubCell"/>
</dbReference>
<comment type="subcellular location">
    <subcellularLocation>
        <location evidence="1">Membrane</location>
        <topology evidence="1">Multi-pass membrane protein</topology>
    </subcellularLocation>
</comment>
<evidence type="ECO:0000256" key="2">
    <source>
        <dbReference type="ARBA" id="ARBA00022692"/>
    </source>
</evidence>
<keyword evidence="3 6" id="KW-1133">Transmembrane helix</keyword>
<keyword evidence="4 6" id="KW-0472">Membrane</keyword>